<dbReference type="InterPro" id="IPR004561">
    <property type="entry name" value="IsoChor_synthase"/>
</dbReference>
<accession>A0ABT6SPT2</accession>
<evidence type="ECO:0000256" key="2">
    <source>
        <dbReference type="ARBA" id="ARBA00005297"/>
    </source>
</evidence>
<evidence type="ECO:0000259" key="6">
    <source>
        <dbReference type="Pfam" id="PF00425"/>
    </source>
</evidence>
<dbReference type="EC" id="5.4.4.2" evidence="3"/>
<dbReference type="Gene3D" id="3.60.120.10">
    <property type="entry name" value="Anthranilate synthase"/>
    <property type="match status" value="1"/>
</dbReference>
<evidence type="ECO:0000256" key="4">
    <source>
        <dbReference type="ARBA" id="ARBA00023235"/>
    </source>
</evidence>
<dbReference type="Pfam" id="PF00425">
    <property type="entry name" value="Chorismate_bind"/>
    <property type="match status" value="1"/>
</dbReference>
<dbReference type="RefSeq" id="WP_282533545.1">
    <property type="nucleotide sequence ID" value="NZ_JASCIS010000003.1"/>
</dbReference>
<comment type="caution">
    <text evidence="7">The sequence shown here is derived from an EMBL/GenBank/DDBJ whole genome shotgun (WGS) entry which is preliminary data.</text>
</comment>
<evidence type="ECO:0000256" key="3">
    <source>
        <dbReference type="ARBA" id="ARBA00012824"/>
    </source>
</evidence>
<dbReference type="Proteomes" id="UP001237105">
    <property type="component" value="Unassembled WGS sequence"/>
</dbReference>
<dbReference type="PANTHER" id="PTHR42839:SF2">
    <property type="entry name" value="ISOCHORISMATE SYNTHASE ENTC"/>
    <property type="match status" value="1"/>
</dbReference>
<organism evidence="7 8">
    <name type="scientific">Streptomyces luteolus</name>
    <dbReference type="NCBI Taxonomy" id="3043615"/>
    <lineage>
        <taxon>Bacteria</taxon>
        <taxon>Bacillati</taxon>
        <taxon>Actinomycetota</taxon>
        <taxon>Actinomycetes</taxon>
        <taxon>Kitasatosporales</taxon>
        <taxon>Streptomycetaceae</taxon>
        <taxon>Streptomyces</taxon>
    </lineage>
</organism>
<dbReference type="GO" id="GO:0008909">
    <property type="term" value="F:isochorismate synthase activity"/>
    <property type="evidence" value="ECO:0007669"/>
    <property type="project" value="UniProtKB-EC"/>
</dbReference>
<evidence type="ECO:0000313" key="8">
    <source>
        <dbReference type="Proteomes" id="UP001237105"/>
    </source>
</evidence>
<evidence type="ECO:0000313" key="7">
    <source>
        <dbReference type="EMBL" id="MDI3417618.1"/>
    </source>
</evidence>
<dbReference type="InterPro" id="IPR015890">
    <property type="entry name" value="Chorismate_C"/>
</dbReference>
<dbReference type="NCBIfam" id="TIGR00543">
    <property type="entry name" value="isochor_syn"/>
    <property type="match status" value="1"/>
</dbReference>
<proteinExistence type="inferred from homology"/>
<evidence type="ECO:0000256" key="1">
    <source>
        <dbReference type="ARBA" id="ARBA00000799"/>
    </source>
</evidence>
<keyword evidence="8" id="KW-1185">Reference proteome</keyword>
<dbReference type="SUPFAM" id="SSF56322">
    <property type="entry name" value="ADC synthase"/>
    <property type="match status" value="1"/>
</dbReference>
<name>A0ABT6SPT2_9ACTN</name>
<comment type="catalytic activity">
    <reaction evidence="1">
        <text>chorismate = isochorismate</text>
        <dbReference type="Rhea" id="RHEA:18985"/>
        <dbReference type="ChEBI" id="CHEBI:29748"/>
        <dbReference type="ChEBI" id="CHEBI:29780"/>
        <dbReference type="EC" id="5.4.4.2"/>
    </reaction>
</comment>
<evidence type="ECO:0000256" key="5">
    <source>
        <dbReference type="ARBA" id="ARBA00041564"/>
    </source>
</evidence>
<gene>
    <name evidence="7" type="ORF">QIT00_03405</name>
</gene>
<dbReference type="InterPro" id="IPR005801">
    <property type="entry name" value="ADC_synthase"/>
</dbReference>
<feature type="domain" description="Chorismate-utilising enzyme C-terminal" evidence="6">
    <location>
        <begin position="132"/>
        <end position="386"/>
    </location>
</feature>
<dbReference type="EMBL" id="JASCIS010000003">
    <property type="protein sequence ID" value="MDI3417618.1"/>
    <property type="molecule type" value="Genomic_DNA"/>
</dbReference>
<dbReference type="PANTHER" id="PTHR42839">
    <property type="entry name" value="ISOCHORISMATE SYNTHASE ENTC"/>
    <property type="match status" value="1"/>
</dbReference>
<reference evidence="7 8" key="1">
    <citation type="submission" date="2023-05" db="EMBL/GenBank/DDBJ databases">
        <title>Draft genome sequence of Streptomyces sp. B-S-A12 isolated from a cave soil in Thailand.</title>
        <authorList>
            <person name="Chamroensaksri N."/>
            <person name="Muangham S."/>
        </authorList>
    </citation>
    <scope>NUCLEOTIDE SEQUENCE [LARGE SCALE GENOMIC DNA]</scope>
    <source>
        <strain evidence="7 8">B-S-A12</strain>
    </source>
</reference>
<keyword evidence="4 7" id="KW-0413">Isomerase</keyword>
<sequence>MTAPPSSPTDVTTDRRYSAADELLRSYRPATDRFFASPSGTLLARGVRAAVRHGPEPLPVRVRSALQAARTDRTPVPVAIGAVPFHVTEPCAVAVPRVMYRAPALAADPAFASVVPPSSAWRGRLRPLPGPEGYASAVEAVLELLRSGELSKVVLARALDVTSDRDLDLPGLLRRLAVSDPAAHVFAVPSGGGRTLLGASPELLVARRGRTVTTVLLAGSRPRGADPRQDAQYAAELRTSDKDRREHTILVDAALEALHPHCTHLDRPPVPRLSATATMWHLATAVTGTLADEHITALALACALHPTPAVCGTPTPAAQRAIRELERFDRGMYTGLVGWEDLHGDGEWALAIRCAEATSRTARLFAGAGIVAGSCPQAETAETGAKFATVLRALGVQP</sequence>
<protein>
    <recommendedName>
        <fullName evidence="3">isochorismate synthase</fullName>
        <ecNumber evidence="3">5.4.4.2</ecNumber>
    </recommendedName>
    <alternativeName>
        <fullName evidence="5">Isochorismate mutase</fullName>
    </alternativeName>
</protein>
<comment type="similarity">
    <text evidence="2">Belongs to the isochorismate synthase family.</text>
</comment>